<gene>
    <name evidence="10" type="ORF">KUF71_022764</name>
</gene>
<feature type="domain" description="C2H2-type" evidence="9">
    <location>
        <begin position="608"/>
        <end position="631"/>
    </location>
</feature>
<dbReference type="EMBL" id="JAHWGI010000318">
    <property type="protein sequence ID" value="KAK3913310.1"/>
    <property type="molecule type" value="Genomic_DNA"/>
</dbReference>
<evidence type="ECO:0000256" key="8">
    <source>
        <dbReference type="SAM" id="Coils"/>
    </source>
</evidence>
<dbReference type="PROSITE" id="PS00028">
    <property type="entry name" value="ZINC_FINGER_C2H2_1"/>
    <property type="match status" value="1"/>
</dbReference>
<evidence type="ECO:0000256" key="5">
    <source>
        <dbReference type="ARBA" id="ARBA00022833"/>
    </source>
</evidence>
<evidence type="ECO:0000256" key="4">
    <source>
        <dbReference type="ARBA" id="ARBA00022771"/>
    </source>
</evidence>
<evidence type="ECO:0000256" key="6">
    <source>
        <dbReference type="ARBA" id="ARBA00023242"/>
    </source>
</evidence>
<dbReference type="Gene3D" id="3.30.160.60">
    <property type="entry name" value="Classic Zinc Finger"/>
    <property type="match status" value="2"/>
</dbReference>
<dbReference type="PROSITE" id="PS50157">
    <property type="entry name" value="ZINC_FINGER_C2H2_2"/>
    <property type="match status" value="2"/>
</dbReference>
<evidence type="ECO:0000256" key="1">
    <source>
        <dbReference type="ARBA" id="ARBA00004123"/>
    </source>
</evidence>
<feature type="coiled-coil region" evidence="8">
    <location>
        <begin position="379"/>
        <end position="515"/>
    </location>
</feature>
<dbReference type="AlphaFoldDB" id="A0AAE1LBF4"/>
<dbReference type="GO" id="GO:0005634">
    <property type="term" value="C:nucleus"/>
    <property type="evidence" value="ECO:0007669"/>
    <property type="project" value="UniProtKB-SubCell"/>
</dbReference>
<dbReference type="PANTHER" id="PTHR24394">
    <property type="entry name" value="ZINC FINGER PROTEIN"/>
    <property type="match status" value="1"/>
</dbReference>
<dbReference type="FunFam" id="3.30.160.60:FF:001498">
    <property type="entry name" value="Zinc finger protein 404"/>
    <property type="match status" value="1"/>
</dbReference>
<organism evidence="10 11">
    <name type="scientific">Frankliniella fusca</name>
    <dbReference type="NCBI Taxonomy" id="407009"/>
    <lineage>
        <taxon>Eukaryota</taxon>
        <taxon>Metazoa</taxon>
        <taxon>Ecdysozoa</taxon>
        <taxon>Arthropoda</taxon>
        <taxon>Hexapoda</taxon>
        <taxon>Insecta</taxon>
        <taxon>Pterygota</taxon>
        <taxon>Neoptera</taxon>
        <taxon>Paraneoptera</taxon>
        <taxon>Thysanoptera</taxon>
        <taxon>Terebrantia</taxon>
        <taxon>Thripoidea</taxon>
        <taxon>Thripidae</taxon>
        <taxon>Frankliniella</taxon>
    </lineage>
</organism>
<feature type="domain" description="C2H2-type" evidence="9">
    <location>
        <begin position="580"/>
        <end position="607"/>
    </location>
</feature>
<dbReference type="Proteomes" id="UP001219518">
    <property type="component" value="Unassembled WGS sequence"/>
</dbReference>
<keyword evidence="11" id="KW-1185">Reference proteome</keyword>
<feature type="non-terminal residue" evidence="10">
    <location>
        <position position="1"/>
    </location>
</feature>
<dbReference type="GO" id="GO:0043565">
    <property type="term" value="F:sequence-specific DNA binding"/>
    <property type="evidence" value="ECO:0007669"/>
    <property type="project" value="UniProtKB-ARBA"/>
</dbReference>
<evidence type="ECO:0000256" key="2">
    <source>
        <dbReference type="ARBA" id="ARBA00022723"/>
    </source>
</evidence>
<keyword evidence="5" id="KW-0862">Zinc</keyword>
<dbReference type="GO" id="GO:0000981">
    <property type="term" value="F:DNA-binding transcription factor activity, RNA polymerase II-specific"/>
    <property type="evidence" value="ECO:0007669"/>
    <property type="project" value="TreeGrafter"/>
</dbReference>
<sequence>MLQKWKDVVLKWLSCFGVGTVGRIEDVKELNFFAVVSSNHHLTDEDSFSQLLSHLHSHYPKFDKLLSDPLNALWDNEEQLFLLSSLLLVHSSIYQPSKDLQQNASLKLNHNDQQLIVSFLEKVMEFGQQLKRDELLSCVPSDQIQLSISSSPRSPYVEKRVSGVLADFFSSPLVKRHSEQFRERIIALQSDVEEENIEKLELQDKIGQQDIKIAELVRKLKEKTSEIESLQETLRNAEEGQVAFSEETGGQKAELRSLRQQLNKSQNYARQLEEDIGSLRSSSEKLTHKLSSAEKRLSEMESALASNEEEIIVLKDQLQKEKEEKIQLSQQCSKFERDLKDIQLSKVLSPRRPVLDSPVKTPVGSTAPESLGFIVESQLIQKENENEELRNTLKDLERKLETMKQAYNVLEEKAENENACASLMQKKLESKIGNLEENLNAKCQELTECRRAKEDIASRLSEVSQTKDDLSLQLEELQATKSNLLSQLQELKDSKKSLEDKVARMNAKLVISKEREREVADLAKKSSSDLDAMSQKFHDMEVNYKKSQLEQQMIEQQLRDALKKNTDAKSLKLEKMELEYQHEGCGKSFRDNTNLRRHMKIHTGEKPYQCDICQQDFREPHHLARHMNKKH</sequence>
<dbReference type="PANTHER" id="PTHR24394:SF58">
    <property type="entry name" value="ZINC FINGER AND BTB DOMAIN CONTAINING 33"/>
    <property type="match status" value="1"/>
</dbReference>
<comment type="subcellular location">
    <subcellularLocation>
        <location evidence="1">Nucleus</location>
    </subcellularLocation>
</comment>
<dbReference type="GO" id="GO:0005694">
    <property type="term" value="C:chromosome"/>
    <property type="evidence" value="ECO:0007669"/>
    <property type="project" value="UniProtKB-ARBA"/>
</dbReference>
<dbReference type="FunFam" id="3.30.160.60:FF:001732">
    <property type="entry name" value="Zgc:162936"/>
    <property type="match status" value="1"/>
</dbReference>
<dbReference type="InterPro" id="IPR036236">
    <property type="entry name" value="Znf_C2H2_sf"/>
</dbReference>
<dbReference type="SUPFAM" id="SSF57667">
    <property type="entry name" value="beta-beta-alpha zinc fingers"/>
    <property type="match status" value="1"/>
</dbReference>
<evidence type="ECO:0000313" key="10">
    <source>
        <dbReference type="EMBL" id="KAK3913310.1"/>
    </source>
</evidence>
<name>A0AAE1LBF4_9NEOP</name>
<dbReference type="InterPro" id="IPR013087">
    <property type="entry name" value="Znf_C2H2_type"/>
</dbReference>
<dbReference type="SMART" id="SM00355">
    <property type="entry name" value="ZnF_C2H2"/>
    <property type="match status" value="2"/>
</dbReference>
<dbReference type="Pfam" id="PF00096">
    <property type="entry name" value="zf-C2H2"/>
    <property type="match status" value="2"/>
</dbReference>
<keyword evidence="8" id="KW-0175">Coiled coil</keyword>
<protein>
    <submittedName>
        <fullName evidence="10">Zinc finger protein 551</fullName>
    </submittedName>
</protein>
<accession>A0AAE1LBF4</accession>
<dbReference type="GO" id="GO:0045893">
    <property type="term" value="P:positive regulation of DNA-templated transcription"/>
    <property type="evidence" value="ECO:0007669"/>
    <property type="project" value="UniProtKB-ARBA"/>
</dbReference>
<keyword evidence="3" id="KW-0677">Repeat</keyword>
<evidence type="ECO:0000256" key="7">
    <source>
        <dbReference type="PROSITE-ProRule" id="PRU00042"/>
    </source>
</evidence>
<reference evidence="10" key="1">
    <citation type="submission" date="2021-07" db="EMBL/GenBank/DDBJ databases">
        <authorList>
            <person name="Catto M.A."/>
            <person name="Jacobson A."/>
            <person name="Kennedy G."/>
            <person name="Labadie P."/>
            <person name="Hunt B.G."/>
            <person name="Srinivasan R."/>
        </authorList>
    </citation>
    <scope>NUCLEOTIDE SEQUENCE</scope>
    <source>
        <strain evidence="10">PL_HMW_Pooled</strain>
        <tissue evidence="10">Head</tissue>
    </source>
</reference>
<keyword evidence="6" id="KW-0539">Nucleus</keyword>
<evidence type="ECO:0000259" key="9">
    <source>
        <dbReference type="PROSITE" id="PS50157"/>
    </source>
</evidence>
<reference evidence="10" key="2">
    <citation type="journal article" date="2023" name="BMC Genomics">
        <title>Pest status, molecular evolution, and epigenetic factors derived from the genome assembly of Frankliniella fusca, a thysanopteran phytovirus vector.</title>
        <authorList>
            <person name="Catto M.A."/>
            <person name="Labadie P.E."/>
            <person name="Jacobson A.L."/>
            <person name="Kennedy G.G."/>
            <person name="Srinivasan R."/>
            <person name="Hunt B.G."/>
        </authorList>
    </citation>
    <scope>NUCLEOTIDE SEQUENCE</scope>
    <source>
        <strain evidence="10">PL_HMW_Pooled</strain>
    </source>
</reference>
<dbReference type="Gene3D" id="1.10.287.1490">
    <property type="match status" value="1"/>
</dbReference>
<feature type="coiled-coil region" evidence="8">
    <location>
        <begin position="178"/>
        <end position="338"/>
    </location>
</feature>
<evidence type="ECO:0000313" key="11">
    <source>
        <dbReference type="Proteomes" id="UP001219518"/>
    </source>
</evidence>
<keyword evidence="2" id="KW-0479">Metal-binding</keyword>
<comment type="caution">
    <text evidence="10">The sequence shown here is derived from an EMBL/GenBank/DDBJ whole genome shotgun (WGS) entry which is preliminary data.</text>
</comment>
<proteinExistence type="predicted"/>
<keyword evidence="4 7" id="KW-0863">Zinc-finger</keyword>
<evidence type="ECO:0000256" key="3">
    <source>
        <dbReference type="ARBA" id="ARBA00022737"/>
    </source>
</evidence>
<dbReference type="GO" id="GO:0008270">
    <property type="term" value="F:zinc ion binding"/>
    <property type="evidence" value="ECO:0007669"/>
    <property type="project" value="UniProtKB-KW"/>
</dbReference>